<dbReference type="STRING" id="166423.A0A0N0U2S2"/>
<sequence>MAVRMVIAKMRITYHMRAAIIGKKALLLGGATVGAKALVGAGILGAVKIANALQQANVQKCTCEFSCALPINDKKNRSFANAITRNIFPDIIAQFNVYKFYDVRFTYPMQSIIIVIFAVCCYIVPYVIAKQDNLLSIETSSSIVDQSAVETTNNEEHSGATLNRQKRTLFLKKKLIGAGLLGFGLGAIKGYKFGYKTAPQIHHVYLSAPPASVKYVEYIDKPIFIEKIIERPTPALVISKIVDQAGK</sequence>
<keyword evidence="1" id="KW-0812">Transmembrane</keyword>
<dbReference type="Proteomes" id="UP000053105">
    <property type="component" value="Unassembled WGS sequence"/>
</dbReference>
<accession>A0A0N0U2S2</accession>
<keyword evidence="3" id="KW-1185">Reference proteome</keyword>
<keyword evidence="1" id="KW-1133">Transmembrane helix</keyword>
<evidence type="ECO:0000313" key="3">
    <source>
        <dbReference type="Proteomes" id="UP000053105"/>
    </source>
</evidence>
<evidence type="ECO:0000313" key="2">
    <source>
        <dbReference type="EMBL" id="KOX67828.1"/>
    </source>
</evidence>
<reference evidence="2 3" key="1">
    <citation type="submission" date="2015-07" db="EMBL/GenBank/DDBJ databases">
        <title>The genome of Melipona quadrifasciata.</title>
        <authorList>
            <person name="Pan H."/>
            <person name="Kapheim K."/>
        </authorList>
    </citation>
    <scope>NUCLEOTIDE SEQUENCE [LARGE SCALE GENOMIC DNA]</scope>
    <source>
        <strain evidence="2">0111107301</strain>
        <tissue evidence="2">Whole body</tissue>
    </source>
</reference>
<dbReference type="EMBL" id="KQ435969">
    <property type="protein sequence ID" value="KOX67828.1"/>
    <property type="molecule type" value="Genomic_DNA"/>
</dbReference>
<name>A0A0N0U2S2_9HYME</name>
<protein>
    <submittedName>
        <fullName evidence="2">Uncharacterized protein</fullName>
    </submittedName>
</protein>
<dbReference type="AlphaFoldDB" id="A0A0N0U2S2"/>
<dbReference type="OrthoDB" id="7701325at2759"/>
<proteinExistence type="predicted"/>
<feature type="transmembrane region" description="Helical" evidence="1">
    <location>
        <begin position="107"/>
        <end position="128"/>
    </location>
</feature>
<organism evidence="2 3">
    <name type="scientific">Melipona quadrifasciata</name>
    <dbReference type="NCBI Taxonomy" id="166423"/>
    <lineage>
        <taxon>Eukaryota</taxon>
        <taxon>Metazoa</taxon>
        <taxon>Ecdysozoa</taxon>
        <taxon>Arthropoda</taxon>
        <taxon>Hexapoda</taxon>
        <taxon>Insecta</taxon>
        <taxon>Pterygota</taxon>
        <taxon>Neoptera</taxon>
        <taxon>Endopterygota</taxon>
        <taxon>Hymenoptera</taxon>
        <taxon>Apocrita</taxon>
        <taxon>Aculeata</taxon>
        <taxon>Apoidea</taxon>
        <taxon>Anthophila</taxon>
        <taxon>Apidae</taxon>
        <taxon>Melipona</taxon>
    </lineage>
</organism>
<keyword evidence="1" id="KW-0472">Membrane</keyword>
<gene>
    <name evidence="2" type="ORF">WN51_06873</name>
</gene>
<evidence type="ECO:0000256" key="1">
    <source>
        <dbReference type="SAM" id="Phobius"/>
    </source>
</evidence>